<dbReference type="Proteomes" id="UP000013165">
    <property type="component" value="Unassembled WGS sequence"/>
</dbReference>
<keyword evidence="2" id="KW-0732">Signal</keyword>
<feature type="chain" id="PRO_5017013031" evidence="2">
    <location>
        <begin position="22"/>
        <end position="151"/>
    </location>
</feature>
<keyword evidence="5" id="KW-1185">Reference proteome</keyword>
<comment type="caution">
    <text evidence="4">The sequence shown here is derived from an EMBL/GenBank/DDBJ whole genome shotgun (WGS) entry which is preliminary data.</text>
</comment>
<feature type="signal peptide" evidence="2">
    <location>
        <begin position="1"/>
        <end position="21"/>
    </location>
</feature>
<organism evidence="4 5">
    <name type="scientific">Marinobacter nanhaiticus D15-8W</name>
    <dbReference type="NCBI Taxonomy" id="626887"/>
    <lineage>
        <taxon>Bacteria</taxon>
        <taxon>Pseudomonadati</taxon>
        <taxon>Pseudomonadota</taxon>
        <taxon>Gammaproteobacteria</taxon>
        <taxon>Pseudomonadales</taxon>
        <taxon>Marinobacteraceae</taxon>
        <taxon>Marinobacter</taxon>
    </lineage>
</organism>
<dbReference type="OrthoDB" id="7068596at2"/>
<evidence type="ECO:0000259" key="3">
    <source>
        <dbReference type="Pfam" id="PF13511"/>
    </source>
</evidence>
<feature type="compositionally biased region" description="Polar residues" evidence="1">
    <location>
        <begin position="41"/>
        <end position="66"/>
    </location>
</feature>
<dbReference type="EMBL" id="APLQ01000011">
    <property type="protein sequence ID" value="ENO16431.2"/>
    <property type="molecule type" value="Genomic_DNA"/>
</dbReference>
<evidence type="ECO:0000256" key="2">
    <source>
        <dbReference type="SAM" id="SignalP"/>
    </source>
</evidence>
<dbReference type="Pfam" id="PF13511">
    <property type="entry name" value="DUF4124"/>
    <property type="match status" value="1"/>
</dbReference>
<reference evidence="4 5" key="1">
    <citation type="journal article" date="2013" name="Genome Announc.">
        <title>Genome Sequence of the Polycyclic Aromatic Hydrocarbon-Degrading Bacterium Strain Marinobacter nanhaiticus D15-8WT.</title>
        <authorList>
            <person name="Cui Z."/>
            <person name="Gao W."/>
            <person name="Li Q."/>
            <person name="Xu G."/>
            <person name="Zheng L."/>
        </authorList>
    </citation>
    <scope>NUCLEOTIDE SEQUENCE [LARGE SCALE GENOMIC DNA]</scope>
    <source>
        <strain evidence="4 5">D15-8W</strain>
    </source>
</reference>
<dbReference type="eggNOG" id="ENOG50339YA">
    <property type="taxonomic scope" value="Bacteria"/>
</dbReference>
<gene>
    <name evidence="4" type="ORF">J057_13791</name>
</gene>
<accession>N6WXV3</accession>
<feature type="domain" description="DUF4124" evidence="3">
    <location>
        <begin position="12"/>
        <end position="64"/>
    </location>
</feature>
<evidence type="ECO:0000256" key="1">
    <source>
        <dbReference type="SAM" id="MobiDB-lite"/>
    </source>
</evidence>
<evidence type="ECO:0000313" key="4">
    <source>
        <dbReference type="EMBL" id="ENO16431.2"/>
    </source>
</evidence>
<dbReference type="STRING" id="626887.J057_13791"/>
<protein>
    <submittedName>
        <fullName evidence="4">DUF4124 domain-containing protein</fullName>
    </submittedName>
</protein>
<dbReference type="AlphaFoldDB" id="N6WXV3"/>
<name>N6WXV3_9GAMM</name>
<dbReference type="InterPro" id="IPR025392">
    <property type="entry name" value="DUF4124"/>
</dbReference>
<dbReference type="PATRIC" id="fig|626887.3.peg.2762"/>
<evidence type="ECO:0000313" key="5">
    <source>
        <dbReference type="Proteomes" id="UP000013165"/>
    </source>
</evidence>
<feature type="region of interest" description="Disordered" evidence="1">
    <location>
        <begin position="34"/>
        <end position="96"/>
    </location>
</feature>
<dbReference type="HOGENOM" id="CLU_108835_3_1_6"/>
<feature type="compositionally biased region" description="Basic and acidic residues" evidence="1">
    <location>
        <begin position="67"/>
        <end position="95"/>
    </location>
</feature>
<dbReference type="RefSeq" id="WP_040883215.1">
    <property type="nucleotide sequence ID" value="NZ_AP028878.1"/>
</dbReference>
<sequence>MKKFGILLSILLSASTLSAQASSVYKWTDENGVTHFGDRQPTGQQTETVNVRSGTSESANAEQRATPQERVEAMDKAAAEQAEKEDMTRQEEAVAKQRQKNCEIAQDNLKTISTHARIKVTENGEQRYLTPEEIQQKKDEFQKIVEEDCQA</sequence>
<proteinExistence type="predicted"/>